<dbReference type="InParanoid" id="G2X938"/>
<dbReference type="EMBL" id="DS572708">
    <property type="protein sequence ID" value="EGY15506.1"/>
    <property type="molecule type" value="Genomic_DNA"/>
</dbReference>
<gene>
    <name evidence="5" type="ORF">VDAG_06670</name>
</gene>
<evidence type="ECO:0000256" key="2">
    <source>
        <dbReference type="ARBA" id="ARBA00022840"/>
    </source>
</evidence>
<keyword evidence="2" id="KW-0067">ATP-binding</keyword>
<comment type="similarity">
    <text evidence="3">Belongs to the KTI12 family.</text>
</comment>
<dbReference type="Pfam" id="PF08433">
    <property type="entry name" value="KTI12"/>
    <property type="match status" value="1"/>
</dbReference>
<dbReference type="PANTHER" id="PTHR12435">
    <property type="match status" value="1"/>
</dbReference>
<dbReference type="OrthoDB" id="9972657at2759"/>
<dbReference type="STRING" id="498257.G2X938"/>
<dbReference type="KEGG" id="vda:VDAG_06670"/>
<sequence length="327" mass="35725">MTRWDSPLFTLIWEDDDAQAKSVFASLWEAVAGEGRKAVKPNQATVQRSRDAGGDYLYVLDRETQDIVRRILEGQGEEGGGTVSVPNGGGARARELTVELPGRKLGVPQMQRHRRAFVGLNRGGIGLEGVGEFTVTRMREGLATTACWGCGQQAGYQAPAFTNNDTSRQDLPPCIHILVYALAVIVWNNIFGSIAHRYKLGACHDAETQAAGTHRGCQVPKDQPGPRRASSGVGKQPDFEGWAFPFGTTIRPEPAAHHDIDVGFDGASAASGRDERRAAEHPATLIRAASRSSGFWFLEAWEARGRHLFDDRVVAGLRRLRTCLYSM</sequence>
<evidence type="ECO:0000313" key="6">
    <source>
        <dbReference type="Proteomes" id="UP000001611"/>
    </source>
</evidence>
<protein>
    <submittedName>
        <fullName evidence="5">RNA polymerase II elongator complex subunit</fullName>
    </submittedName>
</protein>
<dbReference type="RefSeq" id="XP_009657669.1">
    <property type="nucleotide sequence ID" value="XM_009659374.1"/>
</dbReference>
<dbReference type="HOGENOM" id="CLU_850469_0_0_1"/>
<dbReference type="GO" id="GO:0005524">
    <property type="term" value="F:ATP binding"/>
    <property type="evidence" value="ECO:0007669"/>
    <property type="project" value="UniProtKB-KW"/>
</dbReference>
<dbReference type="AlphaFoldDB" id="G2X938"/>
<feature type="region of interest" description="Disordered" evidence="4">
    <location>
        <begin position="214"/>
        <end position="234"/>
    </location>
</feature>
<accession>G2X938</accession>
<proteinExistence type="inferred from homology"/>
<evidence type="ECO:0000313" key="5">
    <source>
        <dbReference type="EMBL" id="EGY15506.1"/>
    </source>
</evidence>
<name>G2X938_VERDV</name>
<reference evidence="6" key="2">
    <citation type="journal article" date="2011" name="PLoS Pathog.">
        <title>Comparative genomics yields insights into niche adaptation of plant vascular wilt pathogens.</title>
        <authorList>
            <person name="Klosterman S.J."/>
            <person name="Subbarao K.V."/>
            <person name="Kang S."/>
            <person name="Veronese P."/>
            <person name="Gold S.E."/>
            <person name="Thomma B.P.H.J."/>
            <person name="Chen Z."/>
            <person name="Henrissat B."/>
            <person name="Lee Y.-H."/>
            <person name="Park J."/>
            <person name="Garcia-Pedrajas M.D."/>
            <person name="Barbara D.J."/>
            <person name="Anchieta A."/>
            <person name="de Jonge R."/>
            <person name="Santhanam P."/>
            <person name="Maruthachalam K."/>
            <person name="Atallah Z."/>
            <person name="Amyotte S.G."/>
            <person name="Paz Z."/>
            <person name="Inderbitzin P."/>
            <person name="Hayes R.J."/>
            <person name="Heiman D.I."/>
            <person name="Young S."/>
            <person name="Zeng Q."/>
            <person name="Engels R."/>
            <person name="Galagan J."/>
            <person name="Cuomo C.A."/>
            <person name="Dobinson K.F."/>
            <person name="Ma L.-J."/>
        </authorList>
    </citation>
    <scope>NUCLEOTIDE SEQUENCE [LARGE SCALE GENOMIC DNA]</scope>
    <source>
        <strain evidence="6">VdLs.17 / ATCC MYA-4575 / FGSC 10137</strain>
    </source>
</reference>
<keyword evidence="1" id="KW-0547">Nucleotide-binding</keyword>
<keyword evidence="6" id="KW-1185">Reference proteome</keyword>
<evidence type="ECO:0000256" key="4">
    <source>
        <dbReference type="SAM" id="MobiDB-lite"/>
    </source>
</evidence>
<dbReference type="InterPro" id="IPR013641">
    <property type="entry name" value="KTI12/PSTK"/>
</dbReference>
<evidence type="ECO:0000256" key="3">
    <source>
        <dbReference type="ARBA" id="ARBA00025768"/>
    </source>
</evidence>
<dbReference type="eggNOG" id="KOG3062">
    <property type="taxonomic scope" value="Eukaryota"/>
</dbReference>
<evidence type="ECO:0000256" key="1">
    <source>
        <dbReference type="ARBA" id="ARBA00022741"/>
    </source>
</evidence>
<dbReference type="GeneID" id="20708133"/>
<reference evidence="5 6" key="1">
    <citation type="submission" date="2008-03" db="EMBL/GenBank/DDBJ databases">
        <title>The Genome Sequence of Verticillium dahliae VdLs.17.</title>
        <authorList>
            <consortium name="The Broad Institute Genome Sequencing Platform"/>
            <person name="Ma L.-J.J."/>
            <person name="Klosterman S.J."/>
            <person name="Subbarao K."/>
            <person name="Dobinson K."/>
            <person name="Veronese P."/>
            <person name="Kang S."/>
            <person name="Gold S.E."/>
            <person name="Young S."/>
            <person name="Jaffe D."/>
            <person name="Gnerre S."/>
            <person name="Berlin A."/>
            <person name="Heiman D."/>
            <person name="Hepburn T."/>
            <person name="Sykes S."/>
            <person name="Alvarado L."/>
            <person name="Kodira C.D."/>
            <person name="Lander E."/>
            <person name="Galagan J."/>
            <person name="Nusbaum C."/>
            <person name="Birren B."/>
        </authorList>
    </citation>
    <scope>NUCLEOTIDE SEQUENCE [LARGE SCALE GENOMIC DNA]</scope>
    <source>
        <strain evidence="6">VdLs.17 / ATCC MYA-4575 / FGSC 10137</strain>
    </source>
</reference>
<dbReference type="Proteomes" id="UP000001611">
    <property type="component" value="Unassembled WGS sequence"/>
</dbReference>
<organism evidence="5 6">
    <name type="scientific">Verticillium dahliae (strain VdLs.17 / ATCC MYA-4575 / FGSC 10137)</name>
    <name type="common">Verticillium wilt</name>
    <dbReference type="NCBI Taxonomy" id="498257"/>
    <lineage>
        <taxon>Eukaryota</taxon>
        <taxon>Fungi</taxon>
        <taxon>Dikarya</taxon>
        <taxon>Ascomycota</taxon>
        <taxon>Pezizomycotina</taxon>
        <taxon>Sordariomycetes</taxon>
        <taxon>Hypocreomycetidae</taxon>
        <taxon>Glomerellales</taxon>
        <taxon>Plectosphaerellaceae</taxon>
        <taxon>Verticillium</taxon>
    </lineage>
</organism>